<comment type="subcellular location">
    <subcellularLocation>
        <location evidence="1">Cytoplasm</location>
    </subcellularLocation>
</comment>
<accession>A0A0F9VBI3</accession>
<proteinExistence type="inferred from homology"/>
<gene>
    <name evidence="5" type="ORF">LCGC14_0115860</name>
</gene>
<dbReference type="AlphaFoldDB" id="A0A0F9VBI3"/>
<keyword evidence="2" id="KW-0963">Cytoplasm</keyword>
<dbReference type="FunFam" id="3.90.950.10:FF:000005">
    <property type="entry name" value="7-methyl-GTP pyrophosphatase"/>
    <property type="match status" value="1"/>
</dbReference>
<dbReference type="InterPro" id="IPR003697">
    <property type="entry name" value="Maf-like"/>
</dbReference>
<name>A0A0F9VBI3_9ZZZZ</name>
<evidence type="ECO:0000313" key="5">
    <source>
        <dbReference type="EMBL" id="KKO01375.1"/>
    </source>
</evidence>
<dbReference type="SUPFAM" id="SSF52972">
    <property type="entry name" value="ITPase-like"/>
    <property type="match status" value="1"/>
</dbReference>
<dbReference type="NCBIfam" id="TIGR00172">
    <property type="entry name" value="maf"/>
    <property type="match status" value="1"/>
</dbReference>
<dbReference type="EMBL" id="LAZR01000035">
    <property type="protein sequence ID" value="KKO01375.1"/>
    <property type="molecule type" value="Genomic_DNA"/>
</dbReference>
<reference evidence="5" key="1">
    <citation type="journal article" date="2015" name="Nature">
        <title>Complex archaea that bridge the gap between prokaryotes and eukaryotes.</title>
        <authorList>
            <person name="Spang A."/>
            <person name="Saw J.H."/>
            <person name="Jorgensen S.L."/>
            <person name="Zaremba-Niedzwiedzka K."/>
            <person name="Martijn J."/>
            <person name="Lind A.E."/>
            <person name="van Eijk R."/>
            <person name="Schleper C."/>
            <person name="Guy L."/>
            <person name="Ettema T.J."/>
        </authorList>
    </citation>
    <scope>NUCLEOTIDE SEQUENCE</scope>
</reference>
<keyword evidence="3" id="KW-0378">Hydrolase</keyword>
<sequence>MPDLVLASSSPYRRQLLNRLAIPFQWATPNIDEASRDGETAEQLTLRLALEKAKALAGQFPNHLIIGSDQVVLLNGSPVSKPGEHSAAVNQLRQSSGKTVKFITSICLLNSRSGQHQLINEPFTVHFRELDDECIERYLQIEKPYDCAGSFKAEGLGISLFRAMQGDDPNSLIGLPLIRLCDMLRNEGLAIP</sequence>
<evidence type="ECO:0000256" key="3">
    <source>
        <dbReference type="ARBA" id="ARBA00022801"/>
    </source>
</evidence>
<dbReference type="GO" id="GO:0009117">
    <property type="term" value="P:nucleotide metabolic process"/>
    <property type="evidence" value="ECO:0007669"/>
    <property type="project" value="UniProtKB-KW"/>
</dbReference>
<evidence type="ECO:0000256" key="2">
    <source>
        <dbReference type="ARBA" id="ARBA00022490"/>
    </source>
</evidence>
<dbReference type="Pfam" id="PF02545">
    <property type="entry name" value="Maf"/>
    <property type="match status" value="1"/>
</dbReference>
<dbReference type="GO" id="GO:0047429">
    <property type="term" value="F:nucleoside triphosphate diphosphatase activity"/>
    <property type="evidence" value="ECO:0007669"/>
    <property type="project" value="InterPro"/>
</dbReference>
<comment type="caution">
    <text evidence="5">The sequence shown here is derived from an EMBL/GenBank/DDBJ whole genome shotgun (WGS) entry which is preliminary data.</text>
</comment>
<dbReference type="PANTHER" id="PTHR43213:SF10">
    <property type="entry name" value="7-METHYL-GTP PYROPHOSPHATASE"/>
    <property type="match status" value="1"/>
</dbReference>
<evidence type="ECO:0000256" key="4">
    <source>
        <dbReference type="ARBA" id="ARBA00023080"/>
    </source>
</evidence>
<evidence type="ECO:0008006" key="6">
    <source>
        <dbReference type="Google" id="ProtNLM"/>
    </source>
</evidence>
<evidence type="ECO:0000256" key="1">
    <source>
        <dbReference type="ARBA" id="ARBA00004496"/>
    </source>
</evidence>
<protein>
    <recommendedName>
        <fullName evidence="6">Maf-like protein</fullName>
    </recommendedName>
</protein>
<organism evidence="5">
    <name type="scientific">marine sediment metagenome</name>
    <dbReference type="NCBI Taxonomy" id="412755"/>
    <lineage>
        <taxon>unclassified sequences</taxon>
        <taxon>metagenomes</taxon>
        <taxon>ecological metagenomes</taxon>
    </lineage>
</organism>
<keyword evidence="4" id="KW-0546">Nucleotide metabolism</keyword>
<dbReference type="PIRSF" id="PIRSF006305">
    <property type="entry name" value="Maf"/>
    <property type="match status" value="1"/>
</dbReference>
<dbReference type="PANTHER" id="PTHR43213">
    <property type="entry name" value="BIFUNCTIONAL DTTP/UTP PYROPHOSPHATASE/METHYLTRANSFERASE PROTEIN-RELATED"/>
    <property type="match status" value="1"/>
</dbReference>
<dbReference type="CDD" id="cd00555">
    <property type="entry name" value="Maf"/>
    <property type="match status" value="1"/>
</dbReference>
<dbReference type="HAMAP" id="MF_00528">
    <property type="entry name" value="Maf"/>
    <property type="match status" value="1"/>
</dbReference>
<dbReference type="Gene3D" id="3.90.950.10">
    <property type="match status" value="1"/>
</dbReference>
<dbReference type="GO" id="GO:0005737">
    <property type="term" value="C:cytoplasm"/>
    <property type="evidence" value="ECO:0007669"/>
    <property type="project" value="UniProtKB-SubCell"/>
</dbReference>
<dbReference type="InterPro" id="IPR029001">
    <property type="entry name" value="ITPase-like_fam"/>
</dbReference>